<keyword evidence="8" id="KW-0547">Nucleotide-binding</keyword>
<proteinExistence type="inferred from homology"/>
<dbReference type="NCBIfam" id="NF003211">
    <property type="entry name" value="PRK04173.1"/>
    <property type="match status" value="1"/>
</dbReference>
<dbReference type="OrthoDB" id="10267474at2759"/>
<comment type="similarity">
    <text evidence="2">Belongs to the class-II aminoacyl-tRNA synthetase family.</text>
</comment>
<dbReference type="FunFam" id="3.40.50.800:FF:000004">
    <property type="entry name" value="Glycine--tRNA ligase 2"/>
    <property type="match status" value="1"/>
</dbReference>
<dbReference type="GO" id="GO:0004820">
    <property type="term" value="F:glycine-tRNA ligase activity"/>
    <property type="evidence" value="ECO:0007669"/>
    <property type="project" value="UniProtKB-EC"/>
</dbReference>
<accession>A0A8K0NS40</accession>
<dbReference type="PANTHER" id="PTHR10745:SF0">
    <property type="entry name" value="GLYCINE--TRNA LIGASE"/>
    <property type="match status" value="1"/>
</dbReference>
<evidence type="ECO:0000256" key="13">
    <source>
        <dbReference type="ARBA" id="ARBA00051967"/>
    </source>
</evidence>
<dbReference type="GO" id="GO:0005524">
    <property type="term" value="F:ATP binding"/>
    <property type="evidence" value="ECO:0007669"/>
    <property type="project" value="UniProtKB-KW"/>
</dbReference>
<dbReference type="SUPFAM" id="SSF55681">
    <property type="entry name" value="Class II aaRS and biotin synthetases"/>
    <property type="match status" value="1"/>
</dbReference>
<dbReference type="Gene3D" id="3.30.720.200">
    <property type="match status" value="1"/>
</dbReference>
<dbReference type="Pfam" id="PF00587">
    <property type="entry name" value="tRNA-synt_2b"/>
    <property type="match status" value="1"/>
</dbReference>
<comment type="subunit">
    <text evidence="3">Homodimer.</text>
</comment>
<dbReference type="Gene3D" id="3.30.40.230">
    <property type="match status" value="1"/>
</dbReference>
<dbReference type="PRINTS" id="PR01043">
    <property type="entry name" value="TRNASYNTHGLY"/>
</dbReference>
<dbReference type="EC" id="6.1.1.14" evidence="4"/>
<dbReference type="SUPFAM" id="SSF52954">
    <property type="entry name" value="Class II aaRS ABD-related"/>
    <property type="match status" value="1"/>
</dbReference>
<evidence type="ECO:0000256" key="8">
    <source>
        <dbReference type="ARBA" id="ARBA00022741"/>
    </source>
</evidence>
<evidence type="ECO:0000256" key="4">
    <source>
        <dbReference type="ARBA" id="ARBA00012829"/>
    </source>
</evidence>
<feature type="domain" description="Aminoacyl-transfer RNA synthetases class-II family profile" evidence="15">
    <location>
        <begin position="261"/>
        <end position="575"/>
    </location>
</feature>
<dbReference type="NCBIfam" id="TIGR00389">
    <property type="entry name" value="glyS_dimeric"/>
    <property type="match status" value="1"/>
</dbReference>
<evidence type="ECO:0000256" key="9">
    <source>
        <dbReference type="ARBA" id="ARBA00022840"/>
    </source>
</evidence>
<keyword evidence="11" id="KW-0030">Aminoacyl-tRNA synthetase</keyword>
<comment type="caution">
    <text evidence="16">The sequence shown here is derived from an EMBL/GenBank/DDBJ whole genome shotgun (WGS) entry which is preliminary data.</text>
</comment>
<dbReference type="InterPro" id="IPR004154">
    <property type="entry name" value="Anticodon-bd"/>
</dbReference>
<keyword evidence="7" id="KW-0808">Transferase</keyword>
<evidence type="ECO:0000256" key="12">
    <source>
        <dbReference type="ARBA" id="ARBA00030057"/>
    </source>
</evidence>
<dbReference type="GO" id="GO:0016740">
    <property type="term" value="F:transferase activity"/>
    <property type="evidence" value="ECO:0007669"/>
    <property type="project" value="UniProtKB-KW"/>
</dbReference>
<evidence type="ECO:0000313" key="16">
    <source>
        <dbReference type="EMBL" id="KAG7562489.1"/>
    </source>
</evidence>
<dbReference type="GO" id="GO:0005739">
    <property type="term" value="C:mitochondrion"/>
    <property type="evidence" value="ECO:0007669"/>
    <property type="project" value="TreeGrafter"/>
</dbReference>
<reference evidence="16" key="1">
    <citation type="submission" date="2020-04" db="EMBL/GenBank/DDBJ databases">
        <title>Analysis of mating type loci in Filobasidium floriforme.</title>
        <authorList>
            <person name="Nowrousian M."/>
        </authorList>
    </citation>
    <scope>NUCLEOTIDE SEQUENCE</scope>
    <source>
        <strain evidence="16">CBS 6242</strain>
    </source>
</reference>
<evidence type="ECO:0000256" key="7">
    <source>
        <dbReference type="ARBA" id="ARBA00022679"/>
    </source>
</evidence>
<evidence type="ECO:0000313" key="17">
    <source>
        <dbReference type="Proteomes" id="UP000812966"/>
    </source>
</evidence>
<organism evidence="16 17">
    <name type="scientific">Filobasidium floriforme</name>
    <dbReference type="NCBI Taxonomy" id="5210"/>
    <lineage>
        <taxon>Eukaryota</taxon>
        <taxon>Fungi</taxon>
        <taxon>Dikarya</taxon>
        <taxon>Basidiomycota</taxon>
        <taxon>Agaricomycotina</taxon>
        <taxon>Tremellomycetes</taxon>
        <taxon>Filobasidiales</taxon>
        <taxon>Filobasidiaceae</taxon>
        <taxon>Filobasidium</taxon>
    </lineage>
</organism>
<keyword evidence="17" id="KW-1185">Reference proteome</keyword>
<dbReference type="InterPro" id="IPR036621">
    <property type="entry name" value="Anticodon-bd_dom_sf"/>
</dbReference>
<dbReference type="PANTHER" id="PTHR10745">
    <property type="entry name" value="GLYCYL-TRNA SYNTHETASE/DNA POLYMERASE SUBUNIT GAMMA-2"/>
    <property type="match status" value="1"/>
</dbReference>
<evidence type="ECO:0000256" key="5">
    <source>
        <dbReference type="ARBA" id="ARBA00022490"/>
    </source>
</evidence>
<dbReference type="InterPro" id="IPR002314">
    <property type="entry name" value="aa-tRNA-synt_IIb"/>
</dbReference>
<dbReference type="AlphaFoldDB" id="A0A8K0NS40"/>
<dbReference type="Gene3D" id="3.40.50.800">
    <property type="entry name" value="Anticodon-binding domain"/>
    <property type="match status" value="1"/>
</dbReference>
<dbReference type="Pfam" id="PF03129">
    <property type="entry name" value="HGTP_anticodon"/>
    <property type="match status" value="1"/>
</dbReference>
<evidence type="ECO:0000256" key="3">
    <source>
        <dbReference type="ARBA" id="ARBA00011738"/>
    </source>
</evidence>
<evidence type="ECO:0000256" key="10">
    <source>
        <dbReference type="ARBA" id="ARBA00022917"/>
    </source>
</evidence>
<protein>
    <recommendedName>
        <fullName evidence="4">glycine--tRNA ligase</fullName>
        <ecNumber evidence="4">6.1.1.14</ecNumber>
    </recommendedName>
    <alternativeName>
        <fullName evidence="12">Diadenosine tetraphosphate synthetase</fullName>
    </alternativeName>
</protein>
<dbReference type="InterPro" id="IPR045864">
    <property type="entry name" value="aa-tRNA-synth_II/BPL/LPL"/>
</dbReference>
<keyword evidence="9" id="KW-0067">ATP-binding</keyword>
<evidence type="ECO:0000256" key="2">
    <source>
        <dbReference type="ARBA" id="ARBA00008226"/>
    </source>
</evidence>
<comment type="subcellular location">
    <subcellularLocation>
        <location evidence="1">Cytoplasm</location>
    </subcellularLocation>
</comment>
<evidence type="ECO:0000256" key="6">
    <source>
        <dbReference type="ARBA" id="ARBA00022598"/>
    </source>
</evidence>
<sequence length="698" mass="78120">MTRIRLSSPSQIYQATRISSTYARGYSKMTSASAAQPNTLTAPEPTVVNRSHHEFDKTLFDSLLSRRFFFAPAFEIYGGVAGLYDYGPPGSSLQSNILDAWRKHFIIEEDMSELDTTIMTLHDVLKTSGHVDKFADWMVKDAKTGEIFRTDHLVEAVLEARLKGDREARGQAAVPEAADDDKKKKKKKVVKSTAVKLEDATVQEYESLLAQIDNFTGPQLGEIIKKHAIVNPETGNELTDPVEFNLMFESQIGPTGQIKGYLRPETAQGHFVNFGRLLDFNNGRVPFASAQIGKSFRNEISPKQGLLRVREFTMAEIEHYVDPKDKRHPRYAEAKDIVLNLLPKEVQEGGETTLTQMSIGDAVDKGIVDNETLGYFLGRIYLFLTKIGIDPKRLRCRQHMSNEMAHYASDCWDFEIQSSYGWIECVGCADRSAYDLTVHANKTKQKLVVKETLSEPNVYDKLEPVFEAKAFGMKFKKEARNIQGAITALDNDAMTKFKNALDAQGQAPVDVEGTEYIITSDLVKVEKKTVTEYVREFTPNVIEPSFGIGRILYSLLEHSYWARESDVNRGVLSLPAMVAPIKCLIVPLSNNESFNPLLSEITSKLRRAGVPSRVDASGASIGKRYARNDELGTPYGLTIDFASVSKRTLTVRERDTTDQLIGSVEDVVAVVADLCNDRLSWKQACEKLERYSGVQDTE</sequence>
<dbReference type="FunFam" id="3.30.930.10:FF:000010">
    <property type="entry name" value="Glycyl-tRNA synthetase 1"/>
    <property type="match status" value="1"/>
</dbReference>
<dbReference type="EMBL" id="JABELV010000031">
    <property type="protein sequence ID" value="KAG7562489.1"/>
    <property type="molecule type" value="Genomic_DNA"/>
</dbReference>
<dbReference type="InterPro" id="IPR006195">
    <property type="entry name" value="aa-tRNA-synth_II"/>
</dbReference>
<dbReference type="PROSITE" id="PS50862">
    <property type="entry name" value="AA_TRNA_LIGASE_II"/>
    <property type="match status" value="1"/>
</dbReference>
<comment type="function">
    <text evidence="14">Catalyzes the ATP-dependent ligation of glycine to the 3'-end of its cognate tRNA, via the formation of an aminoacyl-adenylate intermediate (Gly-AMP). Also produces diadenosine tetraphosphate (Ap4A), a universal pleiotropic signaling molecule needed for cell regulation pathways, by direct condensation of 2 ATPs. Thereby, may play a special role in Ap4A homeostasis.</text>
</comment>
<dbReference type="Gene3D" id="3.30.930.10">
    <property type="entry name" value="Bira Bifunctional Protein, Domain 2"/>
    <property type="match status" value="1"/>
</dbReference>
<evidence type="ECO:0000256" key="14">
    <source>
        <dbReference type="ARBA" id="ARBA00058014"/>
    </source>
</evidence>
<keyword evidence="10" id="KW-0648">Protein biosynthesis</keyword>
<dbReference type="CDD" id="cd00774">
    <property type="entry name" value="GlyRS-like_core"/>
    <property type="match status" value="1"/>
</dbReference>
<dbReference type="InterPro" id="IPR002315">
    <property type="entry name" value="tRNA-synt_gly"/>
</dbReference>
<evidence type="ECO:0000256" key="11">
    <source>
        <dbReference type="ARBA" id="ARBA00023146"/>
    </source>
</evidence>
<dbReference type="FunFam" id="3.30.930.10:FF:000158">
    <property type="entry name" value="Glycyl-tRNA synthetase"/>
    <property type="match status" value="1"/>
</dbReference>
<gene>
    <name evidence="16" type="ORF">FFLO_02068</name>
</gene>
<dbReference type="FunFam" id="3.30.720.200:FF:000001">
    <property type="entry name" value="Glycine--tRNA ligase 2"/>
    <property type="match status" value="1"/>
</dbReference>
<keyword evidence="6" id="KW-0436">Ligase</keyword>
<dbReference type="GO" id="GO:0070150">
    <property type="term" value="P:mitochondrial glycyl-tRNA aminoacylation"/>
    <property type="evidence" value="ECO:0007669"/>
    <property type="project" value="TreeGrafter"/>
</dbReference>
<dbReference type="InterPro" id="IPR027031">
    <property type="entry name" value="Gly-tRNA_synthase/POLG2"/>
</dbReference>
<comment type="catalytic activity">
    <reaction evidence="13">
        <text>2 ATP + H(+) = P(1),P(4)-bis(5'-adenosyl) tetraphosphate + diphosphate</text>
        <dbReference type="Rhea" id="RHEA:34935"/>
        <dbReference type="ChEBI" id="CHEBI:15378"/>
        <dbReference type="ChEBI" id="CHEBI:30616"/>
        <dbReference type="ChEBI" id="CHEBI:33019"/>
        <dbReference type="ChEBI" id="CHEBI:58141"/>
    </reaction>
</comment>
<name>A0A8K0NS40_9TREE</name>
<dbReference type="Proteomes" id="UP000812966">
    <property type="component" value="Unassembled WGS sequence"/>
</dbReference>
<keyword evidence="5" id="KW-0963">Cytoplasm</keyword>
<evidence type="ECO:0000256" key="1">
    <source>
        <dbReference type="ARBA" id="ARBA00004496"/>
    </source>
</evidence>
<dbReference type="FunFam" id="3.30.40.230:FF:000002">
    <property type="entry name" value="Glycyl-tRNA synthetase 1"/>
    <property type="match status" value="1"/>
</dbReference>
<evidence type="ECO:0000259" key="15">
    <source>
        <dbReference type="PROSITE" id="PS50862"/>
    </source>
</evidence>
<dbReference type="InterPro" id="IPR033731">
    <property type="entry name" value="GlyRS-like_core"/>
</dbReference>